<dbReference type="PANTHER" id="PTHR30055:SF148">
    <property type="entry name" value="TETR-FAMILY TRANSCRIPTIONAL REGULATOR"/>
    <property type="match status" value="1"/>
</dbReference>
<evidence type="ECO:0000313" key="5">
    <source>
        <dbReference type="Proteomes" id="UP000186919"/>
    </source>
</evidence>
<evidence type="ECO:0000256" key="1">
    <source>
        <dbReference type="ARBA" id="ARBA00023125"/>
    </source>
</evidence>
<dbReference type="PROSITE" id="PS50977">
    <property type="entry name" value="HTH_TETR_2"/>
    <property type="match status" value="1"/>
</dbReference>
<dbReference type="SUPFAM" id="SSF48498">
    <property type="entry name" value="Tetracyclin repressor-like, C-terminal domain"/>
    <property type="match status" value="1"/>
</dbReference>
<reference evidence="4 5" key="1">
    <citation type="submission" date="2016-01" db="EMBL/GenBank/DDBJ databases">
        <title>Mycobacterium immunogenum strain CD11_6 genome sequencing and assembly.</title>
        <authorList>
            <person name="Kaur G."/>
            <person name="Nair G.R."/>
            <person name="Mayilraj S."/>
        </authorList>
    </citation>
    <scope>NUCLEOTIDE SEQUENCE [LARGE SCALE GENOMIC DNA]</scope>
    <source>
        <strain evidence="4 5">CD11-6</strain>
    </source>
</reference>
<keyword evidence="1 2" id="KW-0238">DNA-binding</keyword>
<dbReference type="Pfam" id="PF17937">
    <property type="entry name" value="TetR_C_28"/>
    <property type="match status" value="1"/>
</dbReference>
<protein>
    <submittedName>
        <fullName evidence="4">TetR family transcriptional regulator</fullName>
    </submittedName>
</protein>
<dbReference type="InterPro" id="IPR036271">
    <property type="entry name" value="Tet_transcr_reg_TetR-rel_C_sf"/>
</dbReference>
<evidence type="ECO:0000313" key="4">
    <source>
        <dbReference type="EMBL" id="OAT67941.1"/>
    </source>
</evidence>
<dbReference type="SUPFAM" id="SSF46689">
    <property type="entry name" value="Homeodomain-like"/>
    <property type="match status" value="1"/>
</dbReference>
<dbReference type="Pfam" id="PF00440">
    <property type="entry name" value="TetR_N"/>
    <property type="match status" value="1"/>
</dbReference>
<dbReference type="InterPro" id="IPR050109">
    <property type="entry name" value="HTH-type_TetR-like_transc_reg"/>
</dbReference>
<evidence type="ECO:0000256" key="2">
    <source>
        <dbReference type="PROSITE-ProRule" id="PRU00335"/>
    </source>
</evidence>
<dbReference type="AlphaFoldDB" id="A0A179VAD4"/>
<accession>A0A179VAD4</accession>
<dbReference type="GO" id="GO:0000976">
    <property type="term" value="F:transcription cis-regulatory region binding"/>
    <property type="evidence" value="ECO:0007669"/>
    <property type="project" value="TreeGrafter"/>
</dbReference>
<comment type="caution">
    <text evidence="4">The sequence shown here is derived from an EMBL/GenBank/DDBJ whole genome shotgun (WGS) entry which is preliminary data.</text>
</comment>
<dbReference type="RefSeq" id="WP_064630732.1">
    <property type="nucleotide sequence ID" value="NZ_LQYE01000027.1"/>
</dbReference>
<dbReference type="GO" id="GO:0003700">
    <property type="term" value="F:DNA-binding transcription factor activity"/>
    <property type="evidence" value="ECO:0007669"/>
    <property type="project" value="TreeGrafter"/>
</dbReference>
<sequence length="179" mass="19937">MPTRSEILDHAIAVVQAGEPLTIDAVARASGLTKPGVVHHFKTKEALTEALMDRIAERWETSMAARTPDGSDPVQRLRAYVEYALTDSFDQSDLVMFADVRLREQLRERWVERMDPWFGMSIKGPVQYRARLRAARILADGAWFNKALGVSTSRADEQNAIRAIALNLLGDSGIKGEAE</sequence>
<gene>
    <name evidence="4" type="ORF">AWB85_08670</name>
</gene>
<dbReference type="InterPro" id="IPR001647">
    <property type="entry name" value="HTH_TetR"/>
</dbReference>
<feature type="domain" description="HTH tetR-type" evidence="3">
    <location>
        <begin position="1"/>
        <end position="59"/>
    </location>
</feature>
<name>A0A179VAD4_9MYCO</name>
<dbReference type="Proteomes" id="UP000186919">
    <property type="component" value="Unassembled WGS sequence"/>
</dbReference>
<dbReference type="PANTHER" id="PTHR30055">
    <property type="entry name" value="HTH-TYPE TRANSCRIPTIONAL REGULATOR RUTR"/>
    <property type="match status" value="1"/>
</dbReference>
<feature type="DNA-binding region" description="H-T-H motif" evidence="2">
    <location>
        <begin position="22"/>
        <end position="41"/>
    </location>
</feature>
<evidence type="ECO:0000259" key="3">
    <source>
        <dbReference type="PROSITE" id="PS50977"/>
    </source>
</evidence>
<organism evidence="4 5">
    <name type="scientific">Mycobacteroides immunogenum</name>
    <dbReference type="NCBI Taxonomy" id="83262"/>
    <lineage>
        <taxon>Bacteria</taxon>
        <taxon>Bacillati</taxon>
        <taxon>Actinomycetota</taxon>
        <taxon>Actinomycetes</taxon>
        <taxon>Mycobacteriales</taxon>
        <taxon>Mycobacteriaceae</taxon>
        <taxon>Mycobacteroides</taxon>
    </lineage>
</organism>
<dbReference type="Gene3D" id="1.10.357.10">
    <property type="entry name" value="Tetracycline Repressor, domain 2"/>
    <property type="match status" value="1"/>
</dbReference>
<proteinExistence type="predicted"/>
<dbReference type="EMBL" id="LQYE01000027">
    <property type="protein sequence ID" value="OAT67941.1"/>
    <property type="molecule type" value="Genomic_DNA"/>
</dbReference>
<dbReference type="InterPro" id="IPR009057">
    <property type="entry name" value="Homeodomain-like_sf"/>
</dbReference>
<dbReference type="InterPro" id="IPR041479">
    <property type="entry name" value="TetR_CgmR_C"/>
</dbReference>